<organism evidence="2 3">
    <name type="scientific">Anguilla anguilla</name>
    <name type="common">European freshwater eel</name>
    <name type="synonym">Muraena anguilla</name>
    <dbReference type="NCBI Taxonomy" id="7936"/>
    <lineage>
        <taxon>Eukaryota</taxon>
        <taxon>Metazoa</taxon>
        <taxon>Chordata</taxon>
        <taxon>Craniata</taxon>
        <taxon>Vertebrata</taxon>
        <taxon>Euteleostomi</taxon>
        <taxon>Actinopterygii</taxon>
        <taxon>Neopterygii</taxon>
        <taxon>Teleostei</taxon>
        <taxon>Anguilliformes</taxon>
        <taxon>Anguillidae</taxon>
        <taxon>Anguilla</taxon>
    </lineage>
</organism>
<name>A0A9D3MU97_ANGAN</name>
<dbReference type="EMBL" id="JAFIRN010000002">
    <property type="protein sequence ID" value="KAG5854193.1"/>
    <property type="molecule type" value="Genomic_DNA"/>
</dbReference>
<evidence type="ECO:0000313" key="2">
    <source>
        <dbReference type="EMBL" id="KAG5854193.1"/>
    </source>
</evidence>
<gene>
    <name evidence="2" type="ORF">ANANG_G00035090</name>
</gene>
<comment type="caution">
    <text evidence="2">The sequence shown here is derived from an EMBL/GenBank/DDBJ whole genome shotgun (WGS) entry which is preliminary data.</text>
</comment>
<feature type="region of interest" description="Disordered" evidence="1">
    <location>
        <begin position="1"/>
        <end position="27"/>
    </location>
</feature>
<proteinExistence type="predicted"/>
<dbReference type="Proteomes" id="UP001044222">
    <property type="component" value="Unassembled WGS sequence"/>
</dbReference>
<keyword evidence="3" id="KW-1185">Reference proteome</keyword>
<evidence type="ECO:0000313" key="3">
    <source>
        <dbReference type="Proteomes" id="UP001044222"/>
    </source>
</evidence>
<sequence length="109" mass="12081">MKKSCSVLSVTEEETCVESSGGGAGAELTRYSRSYTSGATLGAELRRGRSKKLPSSLQVPCWRHRDRARSPEVLSGAPRPHHPATPHPAANRHHPRRPRQLDQLVVLWH</sequence>
<accession>A0A9D3MU97</accession>
<feature type="compositionally biased region" description="Low complexity" evidence="1">
    <location>
        <begin position="1"/>
        <end position="10"/>
    </location>
</feature>
<evidence type="ECO:0000256" key="1">
    <source>
        <dbReference type="SAM" id="MobiDB-lite"/>
    </source>
</evidence>
<feature type="region of interest" description="Disordered" evidence="1">
    <location>
        <begin position="42"/>
        <end position="109"/>
    </location>
</feature>
<reference evidence="2" key="1">
    <citation type="submission" date="2021-01" db="EMBL/GenBank/DDBJ databases">
        <title>A chromosome-scale assembly of European eel, Anguilla anguilla.</title>
        <authorList>
            <person name="Henkel C."/>
            <person name="Jong-Raadsen S.A."/>
            <person name="Dufour S."/>
            <person name="Weltzien F.-A."/>
            <person name="Palstra A.P."/>
            <person name="Pelster B."/>
            <person name="Spaink H.P."/>
            <person name="Van Den Thillart G.E."/>
            <person name="Jansen H."/>
            <person name="Zahm M."/>
            <person name="Klopp C."/>
            <person name="Cedric C."/>
            <person name="Louis A."/>
            <person name="Berthelot C."/>
            <person name="Parey E."/>
            <person name="Roest Crollius H."/>
            <person name="Montfort J."/>
            <person name="Robinson-Rechavi M."/>
            <person name="Bucao C."/>
            <person name="Bouchez O."/>
            <person name="Gislard M."/>
            <person name="Lluch J."/>
            <person name="Milhes M."/>
            <person name="Lampietro C."/>
            <person name="Lopez Roques C."/>
            <person name="Donnadieu C."/>
            <person name="Braasch I."/>
            <person name="Desvignes T."/>
            <person name="Postlethwait J."/>
            <person name="Bobe J."/>
            <person name="Guiguen Y."/>
            <person name="Dirks R."/>
        </authorList>
    </citation>
    <scope>NUCLEOTIDE SEQUENCE</scope>
    <source>
        <strain evidence="2">Tag_6206</strain>
        <tissue evidence="2">Liver</tissue>
    </source>
</reference>
<feature type="compositionally biased region" description="Basic residues" evidence="1">
    <location>
        <begin position="79"/>
        <end position="98"/>
    </location>
</feature>
<protein>
    <submittedName>
        <fullName evidence="2">Uncharacterized protein</fullName>
    </submittedName>
</protein>
<dbReference type="AlphaFoldDB" id="A0A9D3MU97"/>